<evidence type="ECO:0000259" key="2">
    <source>
        <dbReference type="Pfam" id="PF11575"/>
    </source>
</evidence>
<comment type="caution">
    <text evidence="3">The sequence shown here is derived from an EMBL/GenBank/DDBJ whole genome shotgun (WGS) entry which is preliminary data.</text>
</comment>
<dbReference type="Proteomes" id="UP001596083">
    <property type="component" value="Unassembled WGS sequence"/>
</dbReference>
<feature type="compositionally biased region" description="Acidic residues" evidence="1">
    <location>
        <begin position="37"/>
        <end position="51"/>
    </location>
</feature>
<sequence>MRPVRTSLSADPVERTPVRLAELASVGPFFALRTDDKPDDEPDDTLDDEPDGGAWLPFASPEQAEAAVRARVEVVARRLGTADRRVAASVAFQGIAGRLLSVALGSAVLTGRLPDLGDARLRWYPGRTAPEDLWLPAPRALPAEADPAGRLRERVLGGPVAALHRAVAASVPVSRRLLWGNASSALAGSLRVLDTWCREHGRPEDAGRARALAREVLDDPVLRGTGTLTCGGAGVSFVRDTCCLYYRAVPGGMCGDCVLRHPPRAR</sequence>
<keyword evidence="4" id="KW-1185">Reference proteome</keyword>
<evidence type="ECO:0000313" key="3">
    <source>
        <dbReference type="EMBL" id="MFC5721478.1"/>
    </source>
</evidence>
<proteinExistence type="predicted"/>
<feature type="region of interest" description="Disordered" evidence="1">
    <location>
        <begin position="31"/>
        <end position="54"/>
    </location>
</feature>
<feature type="domain" description="Ferric siderophore reductase C-terminal" evidence="2">
    <location>
        <begin position="239"/>
        <end position="259"/>
    </location>
</feature>
<evidence type="ECO:0000313" key="4">
    <source>
        <dbReference type="Proteomes" id="UP001596083"/>
    </source>
</evidence>
<dbReference type="InterPro" id="IPR024726">
    <property type="entry name" value="FhuF_C"/>
</dbReference>
<dbReference type="Pfam" id="PF11575">
    <property type="entry name" value="FhuF_C"/>
    <property type="match status" value="1"/>
</dbReference>
<organism evidence="3 4">
    <name type="scientific">Streptomyces gamaensis</name>
    <dbReference type="NCBI Taxonomy" id="1763542"/>
    <lineage>
        <taxon>Bacteria</taxon>
        <taxon>Bacillati</taxon>
        <taxon>Actinomycetota</taxon>
        <taxon>Actinomycetes</taxon>
        <taxon>Kitasatosporales</taxon>
        <taxon>Streptomycetaceae</taxon>
        <taxon>Streptomyces</taxon>
    </lineage>
</organism>
<name>A0ABW0Z169_9ACTN</name>
<protein>
    <submittedName>
        <fullName evidence="3">(2Fe-2S)-binding protein</fullName>
    </submittedName>
</protein>
<reference evidence="4" key="1">
    <citation type="journal article" date="2019" name="Int. J. Syst. Evol. Microbiol.">
        <title>The Global Catalogue of Microorganisms (GCM) 10K type strain sequencing project: providing services to taxonomists for standard genome sequencing and annotation.</title>
        <authorList>
            <consortium name="The Broad Institute Genomics Platform"/>
            <consortium name="The Broad Institute Genome Sequencing Center for Infectious Disease"/>
            <person name="Wu L."/>
            <person name="Ma J."/>
        </authorList>
    </citation>
    <scope>NUCLEOTIDE SEQUENCE [LARGE SCALE GENOMIC DNA]</scope>
    <source>
        <strain evidence="4">CGMCC 4.7304</strain>
    </source>
</reference>
<dbReference type="RefSeq" id="WP_390316770.1">
    <property type="nucleotide sequence ID" value="NZ_JBHSPB010000008.1"/>
</dbReference>
<accession>A0ABW0Z169</accession>
<evidence type="ECO:0000256" key="1">
    <source>
        <dbReference type="SAM" id="MobiDB-lite"/>
    </source>
</evidence>
<dbReference type="EMBL" id="JBHSPB010000008">
    <property type="protein sequence ID" value="MFC5721478.1"/>
    <property type="molecule type" value="Genomic_DNA"/>
</dbReference>
<gene>
    <name evidence="3" type="ORF">ACFP1Z_15000</name>
</gene>